<gene>
    <name evidence="3" type="primary">yneN</name>
    <name evidence="3" type="ORF">BsIDN1_33510</name>
</gene>
<dbReference type="InterPro" id="IPR036249">
    <property type="entry name" value="Thioredoxin-like_sf"/>
</dbReference>
<dbReference type="PANTHER" id="PTHR42852:SF1">
    <property type="entry name" value="THIOREDOXIN-LIKE PROTEIN YNEN"/>
    <property type="match status" value="1"/>
</dbReference>
<dbReference type="PROSITE" id="PS51352">
    <property type="entry name" value="THIOREDOXIN_2"/>
    <property type="match status" value="1"/>
</dbReference>
<sequence>MWKKGMASAVLLVLIGLLAWNLFGQKEPAIGLKKGDQAPDFELKTLDGKKTASLSDYRGKKVLVIFWATWCKPCRTEMPDLDAIRSENDQVEVLAVNLTTTEKSVDHVAAFTKELKVSFPVLLDQKGIQARYQVLSYPTTYILDEKGRIMSVKHQMLTKKKIEKRAGSIMIQLFCLFSKCFWRKCNHTYMEVSGMRRKTTHI</sequence>
<evidence type="ECO:0000313" key="4">
    <source>
        <dbReference type="Proteomes" id="UP000464658"/>
    </source>
</evidence>
<dbReference type="Gene3D" id="3.40.30.10">
    <property type="entry name" value="Glutaredoxin"/>
    <property type="match status" value="1"/>
</dbReference>
<dbReference type="Proteomes" id="UP000464658">
    <property type="component" value="Chromosome"/>
</dbReference>
<accession>A0A5S9M9C6</accession>
<reference evidence="3 4" key="1">
    <citation type="submission" date="2019-12" db="EMBL/GenBank/DDBJ databases">
        <title>Full genome sequence of a Bacillus safensis strain isolated from commercially available natto in Indonesia.</title>
        <authorList>
            <person name="Yoshida M."/>
            <person name="Uomi M."/>
            <person name="Waturangi D."/>
            <person name="Ekaputri J.J."/>
            <person name="Setiamarga D.H.E."/>
        </authorList>
    </citation>
    <scope>NUCLEOTIDE SEQUENCE [LARGE SCALE GENOMIC DNA]</scope>
    <source>
        <strain evidence="3 4">IDN1</strain>
    </source>
</reference>
<dbReference type="InterPro" id="IPR000866">
    <property type="entry name" value="AhpC/TSA"/>
</dbReference>
<protein>
    <submittedName>
        <fullName evidence="3">Thioredoxin-like protein YneN</fullName>
    </submittedName>
</protein>
<dbReference type="InterPro" id="IPR013766">
    <property type="entry name" value="Thioredoxin_domain"/>
</dbReference>
<proteinExistence type="predicted"/>
<organism evidence="3 4">
    <name type="scientific">Bacillus safensis</name>
    <dbReference type="NCBI Taxonomy" id="561879"/>
    <lineage>
        <taxon>Bacteria</taxon>
        <taxon>Bacillati</taxon>
        <taxon>Bacillota</taxon>
        <taxon>Bacilli</taxon>
        <taxon>Bacillales</taxon>
        <taxon>Bacillaceae</taxon>
        <taxon>Bacillus</taxon>
    </lineage>
</organism>
<evidence type="ECO:0000259" key="2">
    <source>
        <dbReference type="PROSITE" id="PS51352"/>
    </source>
</evidence>
<dbReference type="CDD" id="cd02966">
    <property type="entry name" value="TlpA_like_family"/>
    <property type="match status" value="1"/>
</dbReference>
<evidence type="ECO:0000256" key="1">
    <source>
        <dbReference type="ARBA" id="ARBA00023157"/>
    </source>
</evidence>
<dbReference type="SUPFAM" id="SSF52833">
    <property type="entry name" value="Thioredoxin-like"/>
    <property type="match status" value="1"/>
</dbReference>
<name>A0A5S9M9C6_BACIA</name>
<dbReference type="AlphaFoldDB" id="A0A5S9M9C6"/>
<dbReference type="Pfam" id="PF00578">
    <property type="entry name" value="AhpC-TSA"/>
    <property type="match status" value="1"/>
</dbReference>
<keyword evidence="1" id="KW-1015">Disulfide bond</keyword>
<dbReference type="EMBL" id="AP021906">
    <property type="protein sequence ID" value="BBP89733.1"/>
    <property type="molecule type" value="Genomic_DNA"/>
</dbReference>
<dbReference type="GO" id="GO:0016491">
    <property type="term" value="F:oxidoreductase activity"/>
    <property type="evidence" value="ECO:0007669"/>
    <property type="project" value="InterPro"/>
</dbReference>
<evidence type="ECO:0000313" key="3">
    <source>
        <dbReference type="EMBL" id="BBP89733.1"/>
    </source>
</evidence>
<dbReference type="GO" id="GO:0016209">
    <property type="term" value="F:antioxidant activity"/>
    <property type="evidence" value="ECO:0007669"/>
    <property type="project" value="InterPro"/>
</dbReference>
<feature type="domain" description="Thioredoxin" evidence="2">
    <location>
        <begin position="32"/>
        <end position="171"/>
    </location>
</feature>
<dbReference type="PANTHER" id="PTHR42852">
    <property type="entry name" value="THIOL:DISULFIDE INTERCHANGE PROTEIN DSBE"/>
    <property type="match status" value="1"/>
</dbReference>
<dbReference type="InterPro" id="IPR050553">
    <property type="entry name" value="Thioredoxin_ResA/DsbE_sf"/>
</dbReference>